<dbReference type="EMBL" id="JAQJAN010000005">
    <property type="protein sequence ID" value="KAJ5728232.1"/>
    <property type="molecule type" value="Genomic_DNA"/>
</dbReference>
<dbReference type="Proteomes" id="UP001215712">
    <property type="component" value="Unassembled WGS sequence"/>
</dbReference>
<evidence type="ECO:0000313" key="1">
    <source>
        <dbReference type="EMBL" id="KAJ5728232.1"/>
    </source>
</evidence>
<name>A0AAD6MXE4_9EURO</name>
<reference evidence="1" key="1">
    <citation type="journal article" date="2023" name="IMA Fungus">
        <title>Comparative genomic study of the Penicillium genus elucidates a diverse pangenome and 15 lateral gene transfer events.</title>
        <authorList>
            <person name="Petersen C."/>
            <person name="Sorensen T."/>
            <person name="Nielsen M.R."/>
            <person name="Sondergaard T.E."/>
            <person name="Sorensen J.L."/>
            <person name="Fitzpatrick D.A."/>
            <person name="Frisvad J.C."/>
            <person name="Nielsen K.L."/>
        </authorList>
    </citation>
    <scope>NUCLEOTIDE SEQUENCE</scope>
    <source>
        <strain evidence="1">IBT 17514</strain>
    </source>
</reference>
<proteinExistence type="predicted"/>
<sequence length="267" mass="30559">MSNSFTTVTASTQFSDSIELRNHLLALLSEVKDYHEFTYTDLPTPWGLKLFEGIDEQFPLRKTLNTKERTLQVRAMPREIHDCVQPWITRAMYTAWNLDPEEKKLLRPGVGTTLNFQYGPYRGSRKEPDFFLRPDAFTLPTIAVETGWSETKSRLLDDMNVLLVGGNGQIIMVILVNWEKIQGEYVSGEVEVYRRDVNGMPRCIQKEVVFSAPDPPRTQLISLTRRDIFQNALLPNRNPKTVMTLDIAELRDEAINALSIMGLRPAV</sequence>
<gene>
    <name evidence="1" type="ORF">N7493_004562</name>
</gene>
<protein>
    <submittedName>
        <fullName evidence="1">Uncharacterized protein</fullName>
    </submittedName>
</protein>
<organism evidence="1 2">
    <name type="scientific">Penicillium malachiteum</name>
    <dbReference type="NCBI Taxonomy" id="1324776"/>
    <lineage>
        <taxon>Eukaryota</taxon>
        <taxon>Fungi</taxon>
        <taxon>Dikarya</taxon>
        <taxon>Ascomycota</taxon>
        <taxon>Pezizomycotina</taxon>
        <taxon>Eurotiomycetes</taxon>
        <taxon>Eurotiomycetidae</taxon>
        <taxon>Eurotiales</taxon>
        <taxon>Aspergillaceae</taxon>
        <taxon>Penicillium</taxon>
    </lineage>
</organism>
<dbReference type="AlphaFoldDB" id="A0AAD6MXE4"/>
<comment type="caution">
    <text evidence="1">The sequence shown here is derived from an EMBL/GenBank/DDBJ whole genome shotgun (WGS) entry which is preliminary data.</text>
</comment>
<reference evidence="1" key="2">
    <citation type="submission" date="2023-01" db="EMBL/GenBank/DDBJ databases">
        <authorList>
            <person name="Petersen C."/>
        </authorList>
    </citation>
    <scope>NUCLEOTIDE SEQUENCE</scope>
    <source>
        <strain evidence="1">IBT 17514</strain>
    </source>
</reference>
<accession>A0AAD6MXE4</accession>
<evidence type="ECO:0000313" key="2">
    <source>
        <dbReference type="Proteomes" id="UP001215712"/>
    </source>
</evidence>
<keyword evidence="2" id="KW-1185">Reference proteome</keyword>